<dbReference type="EnsemblPlants" id="KEH17222">
    <property type="protein sequence ID" value="KEH17222"/>
    <property type="gene ID" value="MTR_0030s0110"/>
</dbReference>
<organism evidence="1 3">
    <name type="scientific">Medicago truncatula</name>
    <name type="common">Barrel medic</name>
    <name type="synonym">Medicago tribuloides</name>
    <dbReference type="NCBI Taxonomy" id="3880"/>
    <lineage>
        <taxon>Eukaryota</taxon>
        <taxon>Viridiplantae</taxon>
        <taxon>Streptophyta</taxon>
        <taxon>Embryophyta</taxon>
        <taxon>Tracheophyta</taxon>
        <taxon>Spermatophyta</taxon>
        <taxon>Magnoliopsida</taxon>
        <taxon>eudicotyledons</taxon>
        <taxon>Gunneridae</taxon>
        <taxon>Pentapetalae</taxon>
        <taxon>rosids</taxon>
        <taxon>fabids</taxon>
        <taxon>Fabales</taxon>
        <taxon>Fabaceae</taxon>
        <taxon>Papilionoideae</taxon>
        <taxon>50 kb inversion clade</taxon>
        <taxon>NPAAA clade</taxon>
        <taxon>Hologalegina</taxon>
        <taxon>IRL clade</taxon>
        <taxon>Trifolieae</taxon>
        <taxon>Medicago</taxon>
    </lineage>
</organism>
<reference evidence="1 3" key="1">
    <citation type="journal article" date="2011" name="Nature">
        <title>The Medicago genome provides insight into the evolution of rhizobial symbioses.</title>
        <authorList>
            <person name="Young N.D."/>
            <person name="Debelle F."/>
            <person name="Oldroyd G.E."/>
            <person name="Geurts R."/>
            <person name="Cannon S.B."/>
            <person name="Udvardi M.K."/>
            <person name="Benedito V.A."/>
            <person name="Mayer K.F."/>
            <person name="Gouzy J."/>
            <person name="Schoof H."/>
            <person name="Van de Peer Y."/>
            <person name="Proost S."/>
            <person name="Cook D.R."/>
            <person name="Meyers B.C."/>
            <person name="Spannagl M."/>
            <person name="Cheung F."/>
            <person name="De Mita S."/>
            <person name="Krishnakumar V."/>
            <person name="Gundlach H."/>
            <person name="Zhou S."/>
            <person name="Mudge J."/>
            <person name="Bharti A.K."/>
            <person name="Murray J.D."/>
            <person name="Naoumkina M.A."/>
            <person name="Rosen B."/>
            <person name="Silverstein K.A."/>
            <person name="Tang H."/>
            <person name="Rombauts S."/>
            <person name="Zhao P.X."/>
            <person name="Zhou P."/>
            <person name="Barbe V."/>
            <person name="Bardou P."/>
            <person name="Bechner M."/>
            <person name="Bellec A."/>
            <person name="Berger A."/>
            <person name="Berges H."/>
            <person name="Bidwell S."/>
            <person name="Bisseling T."/>
            <person name="Choisne N."/>
            <person name="Couloux A."/>
            <person name="Denny R."/>
            <person name="Deshpande S."/>
            <person name="Dai X."/>
            <person name="Doyle J.J."/>
            <person name="Dudez A.M."/>
            <person name="Farmer A.D."/>
            <person name="Fouteau S."/>
            <person name="Franken C."/>
            <person name="Gibelin C."/>
            <person name="Gish J."/>
            <person name="Goldstein S."/>
            <person name="Gonzalez A.J."/>
            <person name="Green P.J."/>
            <person name="Hallab A."/>
            <person name="Hartog M."/>
            <person name="Hua A."/>
            <person name="Humphray S.J."/>
            <person name="Jeong D.H."/>
            <person name="Jing Y."/>
            <person name="Jocker A."/>
            <person name="Kenton S.M."/>
            <person name="Kim D.J."/>
            <person name="Klee K."/>
            <person name="Lai H."/>
            <person name="Lang C."/>
            <person name="Lin S."/>
            <person name="Macmil S.L."/>
            <person name="Magdelenat G."/>
            <person name="Matthews L."/>
            <person name="McCorrison J."/>
            <person name="Monaghan E.L."/>
            <person name="Mun J.H."/>
            <person name="Najar F.Z."/>
            <person name="Nicholson C."/>
            <person name="Noirot C."/>
            <person name="O'Bleness M."/>
            <person name="Paule C.R."/>
            <person name="Poulain J."/>
            <person name="Prion F."/>
            <person name="Qin B."/>
            <person name="Qu C."/>
            <person name="Retzel E.F."/>
            <person name="Riddle C."/>
            <person name="Sallet E."/>
            <person name="Samain S."/>
            <person name="Samson N."/>
            <person name="Sanders I."/>
            <person name="Saurat O."/>
            <person name="Scarpelli C."/>
            <person name="Schiex T."/>
            <person name="Segurens B."/>
            <person name="Severin A.J."/>
            <person name="Sherrier D.J."/>
            <person name="Shi R."/>
            <person name="Sims S."/>
            <person name="Singer S.R."/>
            <person name="Sinharoy S."/>
            <person name="Sterck L."/>
            <person name="Viollet A."/>
            <person name="Wang B.B."/>
            <person name="Wang K."/>
            <person name="Wang M."/>
            <person name="Wang X."/>
            <person name="Warfsmann J."/>
            <person name="Weissenbach J."/>
            <person name="White D.D."/>
            <person name="White J.D."/>
            <person name="Wiley G.B."/>
            <person name="Wincker P."/>
            <person name="Xing Y."/>
            <person name="Yang L."/>
            <person name="Yao Z."/>
            <person name="Ying F."/>
            <person name="Zhai J."/>
            <person name="Zhou L."/>
            <person name="Zuber A."/>
            <person name="Denarie J."/>
            <person name="Dixon R.A."/>
            <person name="May G.D."/>
            <person name="Schwartz D.C."/>
            <person name="Rogers J."/>
            <person name="Quetier F."/>
            <person name="Town C.D."/>
            <person name="Roe B.A."/>
        </authorList>
    </citation>
    <scope>NUCLEOTIDE SEQUENCE [LARGE SCALE GENOMIC DNA]</scope>
    <source>
        <strain evidence="1">A17</strain>
        <strain evidence="2 3">cv. Jemalong A17</strain>
    </source>
</reference>
<proteinExistence type="predicted"/>
<dbReference type="Proteomes" id="UP000002051">
    <property type="component" value="Unassembled WGS sequence"/>
</dbReference>
<protein>
    <submittedName>
        <fullName evidence="1 2">Uncharacterized protein</fullName>
    </submittedName>
</protein>
<reference evidence="1 3" key="2">
    <citation type="journal article" date="2014" name="BMC Genomics">
        <title>An improved genome release (version Mt4.0) for the model legume Medicago truncatula.</title>
        <authorList>
            <person name="Tang H."/>
            <person name="Krishnakumar V."/>
            <person name="Bidwell S."/>
            <person name="Rosen B."/>
            <person name="Chan A."/>
            <person name="Zhou S."/>
            <person name="Gentzbittel L."/>
            <person name="Childs K.L."/>
            <person name="Yandell M."/>
            <person name="Gundlach H."/>
            <person name="Mayer K.F."/>
            <person name="Schwartz D.C."/>
            <person name="Town C.D."/>
        </authorList>
    </citation>
    <scope>GENOME REANNOTATION</scope>
    <source>
        <strain evidence="1">A17</strain>
        <strain evidence="2 3">cv. Jemalong A17</strain>
    </source>
</reference>
<evidence type="ECO:0000313" key="2">
    <source>
        <dbReference type="EnsemblPlants" id="KEH17222"/>
    </source>
</evidence>
<dbReference type="HOGENOM" id="CLU_2350011_0_0_1"/>
<reference evidence="2" key="3">
    <citation type="submission" date="2015-06" db="UniProtKB">
        <authorList>
            <consortium name="EnsemblPlants"/>
        </authorList>
    </citation>
    <scope>IDENTIFICATION</scope>
    <source>
        <strain evidence="2">cv. Jemalong A17</strain>
    </source>
</reference>
<keyword evidence="3" id="KW-1185">Reference proteome</keyword>
<accession>A0A072TIJ6</accession>
<sequence>MRDQHMRPQLGSLLQQKYVHHLRLTSFFFGRFNLNRHRSCEHHEIQFLPHTEKRWNHRPNDPYMLVYIGSRTLLDPCIGSIRSKTRGYKQTHTKNAG</sequence>
<name>A0A072TIJ6_MEDTR</name>
<gene>
    <name evidence="1" type="ORF">MTR_0030s0110</name>
</gene>
<evidence type="ECO:0000313" key="3">
    <source>
        <dbReference type="Proteomes" id="UP000002051"/>
    </source>
</evidence>
<dbReference type="EMBL" id="KL402755">
    <property type="protein sequence ID" value="KEH17222.1"/>
    <property type="molecule type" value="Genomic_DNA"/>
</dbReference>
<evidence type="ECO:0000313" key="1">
    <source>
        <dbReference type="EMBL" id="KEH17222.1"/>
    </source>
</evidence>
<dbReference type="AlphaFoldDB" id="A0A072TIJ6"/>